<dbReference type="OrthoDB" id="6132182at2759"/>
<sequence>MHFASLLPLLIGLVAATAIPRQESKRCTNPVKRVEFRTLDKTLRKEYTDAVMCLTKKPSSINLKTSLYDDFTYLHTHLNREIHYVAQFLPWHRYFTHLYHKQLQACGDTGPMVYWDWVKDSKDTAKSDFWDAETGVGGNGGDKTEKTSDGREWKCLVGGPFKDIRPAYSLVLSNEHCLSRDFFDGENRPGNMRASGYTPEVIAEMNKLPDFEAFEFQLENVPHGSIHSAVGGQMGDMGPSSSPNDPVFFMHHTQVDRLWALWQEQDRDTRLKDYSGIRERLETPNSGNATAGGNSTMEMPNPRAKITDIMPFMGLVGAEDIPVSDVMDTKSDLLCYTY</sequence>
<dbReference type="GO" id="GO:0046872">
    <property type="term" value="F:metal ion binding"/>
    <property type="evidence" value="ECO:0007669"/>
    <property type="project" value="UniProtKB-KW"/>
</dbReference>
<organism evidence="6 7">
    <name type="scientific">Fusarium coffeatum</name>
    <dbReference type="NCBI Taxonomy" id="231269"/>
    <lineage>
        <taxon>Eukaryota</taxon>
        <taxon>Fungi</taxon>
        <taxon>Dikarya</taxon>
        <taxon>Ascomycota</taxon>
        <taxon>Pezizomycotina</taxon>
        <taxon>Sordariomycetes</taxon>
        <taxon>Hypocreomycetidae</taxon>
        <taxon>Hypocreales</taxon>
        <taxon>Nectriaceae</taxon>
        <taxon>Fusarium</taxon>
        <taxon>Fusarium incarnatum-equiseti species complex</taxon>
    </lineage>
</organism>
<dbReference type="AlphaFoldDB" id="A0A366RBL7"/>
<evidence type="ECO:0000313" key="6">
    <source>
        <dbReference type="EMBL" id="RBR13720.1"/>
    </source>
</evidence>
<dbReference type="PANTHER" id="PTHR11474:SF126">
    <property type="entry name" value="TYROSINASE-LIKE PROTEIN TYR-1-RELATED"/>
    <property type="match status" value="1"/>
</dbReference>
<evidence type="ECO:0000259" key="5">
    <source>
        <dbReference type="PROSITE" id="PS00498"/>
    </source>
</evidence>
<feature type="domain" description="Tyrosinase copper-binding" evidence="5">
    <location>
        <begin position="245"/>
        <end position="256"/>
    </location>
</feature>
<dbReference type="EMBL" id="QKXC01000177">
    <property type="protein sequence ID" value="RBR13720.1"/>
    <property type="molecule type" value="Genomic_DNA"/>
</dbReference>
<dbReference type="PANTHER" id="PTHR11474">
    <property type="entry name" value="TYROSINASE FAMILY MEMBER"/>
    <property type="match status" value="1"/>
</dbReference>
<dbReference type="Pfam" id="PF00264">
    <property type="entry name" value="Tyrosinase"/>
    <property type="match status" value="1"/>
</dbReference>
<comment type="caution">
    <text evidence="6">The sequence shown here is derived from an EMBL/GenBank/DDBJ whole genome shotgun (WGS) entry which is preliminary data.</text>
</comment>
<evidence type="ECO:0000256" key="4">
    <source>
        <dbReference type="SAM" id="SignalP"/>
    </source>
</evidence>
<name>A0A366RBL7_9HYPO</name>
<dbReference type="Gene3D" id="1.10.1280.10">
    <property type="entry name" value="Di-copper center containing domain from catechol oxidase"/>
    <property type="match status" value="1"/>
</dbReference>
<protein>
    <recommendedName>
        <fullName evidence="5">Tyrosinase copper-binding domain-containing protein</fullName>
    </recommendedName>
</protein>
<dbReference type="InterPro" id="IPR002227">
    <property type="entry name" value="Tyrosinase_Cu-bd"/>
</dbReference>
<gene>
    <name evidence="6" type="ORF">FIESC28_08080</name>
</gene>
<feature type="compositionally biased region" description="Polar residues" evidence="3">
    <location>
        <begin position="283"/>
        <end position="298"/>
    </location>
</feature>
<dbReference type="InterPro" id="IPR008922">
    <property type="entry name" value="Di-copper_centre_dom_sf"/>
</dbReference>
<dbReference type="RefSeq" id="XP_031013739.1">
    <property type="nucleotide sequence ID" value="XM_031162219.1"/>
</dbReference>
<keyword evidence="1" id="KW-0479">Metal-binding</keyword>
<dbReference type="GO" id="GO:0016491">
    <property type="term" value="F:oxidoreductase activity"/>
    <property type="evidence" value="ECO:0007669"/>
    <property type="project" value="InterPro"/>
</dbReference>
<proteinExistence type="predicted"/>
<dbReference type="GeneID" id="41997515"/>
<evidence type="ECO:0000256" key="3">
    <source>
        <dbReference type="SAM" id="MobiDB-lite"/>
    </source>
</evidence>
<feature type="chain" id="PRO_5016827237" description="Tyrosinase copper-binding domain-containing protein" evidence="4">
    <location>
        <begin position="17"/>
        <end position="338"/>
    </location>
</feature>
<dbReference type="Proteomes" id="UP000253153">
    <property type="component" value="Unassembled WGS sequence"/>
</dbReference>
<feature type="region of interest" description="Disordered" evidence="3">
    <location>
        <begin position="281"/>
        <end position="300"/>
    </location>
</feature>
<keyword evidence="4" id="KW-0732">Signal</keyword>
<evidence type="ECO:0000256" key="1">
    <source>
        <dbReference type="ARBA" id="ARBA00022723"/>
    </source>
</evidence>
<reference evidence="6 7" key="1">
    <citation type="submission" date="2018-06" db="EMBL/GenBank/DDBJ databases">
        <title>Fusarium incarnatum-equiseti species complex species 28.</title>
        <authorList>
            <person name="Gardiner D.M."/>
        </authorList>
    </citation>
    <scope>NUCLEOTIDE SEQUENCE [LARGE SCALE GENOMIC DNA]</scope>
    <source>
        <strain evidence="6 7">FIESC_28</strain>
    </source>
</reference>
<evidence type="ECO:0000313" key="7">
    <source>
        <dbReference type="Proteomes" id="UP000253153"/>
    </source>
</evidence>
<evidence type="ECO:0000256" key="2">
    <source>
        <dbReference type="ARBA" id="ARBA00023008"/>
    </source>
</evidence>
<dbReference type="PRINTS" id="PR00092">
    <property type="entry name" value="TYROSINASE"/>
</dbReference>
<dbReference type="SUPFAM" id="SSF48056">
    <property type="entry name" value="Di-copper centre-containing domain"/>
    <property type="match status" value="1"/>
</dbReference>
<keyword evidence="7" id="KW-1185">Reference proteome</keyword>
<dbReference type="PROSITE" id="PS00498">
    <property type="entry name" value="TYROSINASE_2"/>
    <property type="match status" value="1"/>
</dbReference>
<feature type="signal peptide" evidence="4">
    <location>
        <begin position="1"/>
        <end position="16"/>
    </location>
</feature>
<accession>A0A366RBL7</accession>
<keyword evidence="2" id="KW-0186">Copper</keyword>
<dbReference type="InterPro" id="IPR050316">
    <property type="entry name" value="Tyrosinase/Hemocyanin"/>
</dbReference>